<dbReference type="EMBL" id="MHIF01000053">
    <property type="protein sequence ID" value="OGY46695.1"/>
    <property type="molecule type" value="Genomic_DNA"/>
</dbReference>
<accession>A0A1G1Y2Y3</accession>
<name>A0A1G1Y2Y3_9BACT</name>
<evidence type="ECO:0000313" key="2">
    <source>
        <dbReference type="Proteomes" id="UP000178432"/>
    </source>
</evidence>
<proteinExistence type="predicted"/>
<evidence type="ECO:0000313" key="1">
    <source>
        <dbReference type="EMBL" id="OGY46695.1"/>
    </source>
</evidence>
<dbReference type="Proteomes" id="UP000178432">
    <property type="component" value="Unassembled WGS sequence"/>
</dbReference>
<protein>
    <submittedName>
        <fullName evidence="1">Uncharacterized protein</fullName>
    </submittedName>
</protein>
<sequence>MGINEVKQWWIVCRLLEDGAQEPIKSGLFWALSEQSAILSAVSLNFKELRPLQLAGRLSALAAGRGGLEANAEFFRLKCRIEVSKGGLSYDR</sequence>
<gene>
    <name evidence="1" type="ORF">A2663_04325</name>
</gene>
<organism evidence="1 2">
    <name type="scientific">Candidatus Buchananbacteria bacterium RIFCSPHIGHO2_01_FULL_46_12</name>
    <dbReference type="NCBI Taxonomy" id="1797536"/>
    <lineage>
        <taxon>Bacteria</taxon>
        <taxon>Candidatus Buchananiibacteriota</taxon>
    </lineage>
</organism>
<comment type="caution">
    <text evidence="1">The sequence shown here is derived from an EMBL/GenBank/DDBJ whole genome shotgun (WGS) entry which is preliminary data.</text>
</comment>
<reference evidence="1 2" key="1">
    <citation type="journal article" date="2016" name="Nat. Commun.">
        <title>Thousands of microbial genomes shed light on interconnected biogeochemical processes in an aquifer system.</title>
        <authorList>
            <person name="Anantharaman K."/>
            <person name="Brown C.T."/>
            <person name="Hug L.A."/>
            <person name="Sharon I."/>
            <person name="Castelle C.J."/>
            <person name="Probst A.J."/>
            <person name="Thomas B.C."/>
            <person name="Singh A."/>
            <person name="Wilkins M.J."/>
            <person name="Karaoz U."/>
            <person name="Brodie E.L."/>
            <person name="Williams K.H."/>
            <person name="Hubbard S.S."/>
            <person name="Banfield J.F."/>
        </authorList>
    </citation>
    <scope>NUCLEOTIDE SEQUENCE [LARGE SCALE GENOMIC DNA]</scope>
</reference>
<dbReference type="AlphaFoldDB" id="A0A1G1Y2Y3"/>